<organism evidence="1 2">
    <name type="scientific">Shewanella algae</name>
    <dbReference type="NCBI Taxonomy" id="38313"/>
    <lineage>
        <taxon>Bacteria</taxon>
        <taxon>Pseudomonadati</taxon>
        <taxon>Pseudomonadota</taxon>
        <taxon>Gammaproteobacteria</taxon>
        <taxon>Alteromonadales</taxon>
        <taxon>Shewanellaceae</taxon>
        <taxon>Shewanella</taxon>
    </lineage>
</organism>
<accession>A0A379ZAS1</accession>
<gene>
    <name evidence="1" type="ORF">NCTC10738_01414</name>
</gene>
<name>A0A379ZAS1_9GAMM</name>
<protein>
    <submittedName>
        <fullName evidence="1">Uncharacterized protein</fullName>
    </submittedName>
</protein>
<sequence length="100" mass="11865">MDFRTYRELALTAEPGWGIAFLKQNKYEVYHQTLYWLMDAGFPVPLRELRIERLAGCDIICCRILPSRLERFLEKQEIALYKSDKEARWVLPNPISAPQY</sequence>
<proteinExistence type="predicted"/>
<reference evidence="1 2" key="1">
    <citation type="submission" date="2018-06" db="EMBL/GenBank/DDBJ databases">
        <authorList>
            <consortium name="Pathogen Informatics"/>
            <person name="Doyle S."/>
        </authorList>
    </citation>
    <scope>NUCLEOTIDE SEQUENCE [LARGE SCALE GENOMIC DNA]</scope>
    <source>
        <strain evidence="1 2">NCTC10738</strain>
    </source>
</reference>
<dbReference type="RefSeq" id="WP_115389441.1">
    <property type="nucleotide sequence ID" value="NZ_JADZHC010000089.1"/>
</dbReference>
<dbReference type="AlphaFoldDB" id="A0A379ZAS1"/>
<dbReference type="Proteomes" id="UP000254069">
    <property type="component" value="Unassembled WGS sequence"/>
</dbReference>
<evidence type="ECO:0000313" key="2">
    <source>
        <dbReference type="Proteomes" id="UP000254069"/>
    </source>
</evidence>
<evidence type="ECO:0000313" key="1">
    <source>
        <dbReference type="EMBL" id="SUI58427.1"/>
    </source>
</evidence>
<keyword evidence="2" id="KW-1185">Reference proteome</keyword>
<dbReference type="EMBL" id="UGYO01000001">
    <property type="protein sequence ID" value="SUI58427.1"/>
    <property type="molecule type" value="Genomic_DNA"/>
</dbReference>